<name>A0A829PY20_9MYCO</name>
<dbReference type="AlphaFoldDB" id="A0A829PY20"/>
<accession>A0A829PY20</accession>
<proteinExistence type="predicted"/>
<sequence length="43" mass="4718">MLRDLAERIRRWGGEPSAQEVGWASSGVRHGEDEVLLGVVVIS</sequence>
<organism evidence="1 2">
    <name type="scientific">Mycobacteroides abscessus 21</name>
    <dbReference type="NCBI Taxonomy" id="1299324"/>
    <lineage>
        <taxon>Bacteria</taxon>
        <taxon>Bacillati</taxon>
        <taxon>Actinomycetota</taxon>
        <taxon>Actinomycetes</taxon>
        <taxon>Mycobacteriales</taxon>
        <taxon>Mycobacteriaceae</taxon>
        <taxon>Mycobacteroides</taxon>
        <taxon>Mycobacteroides abscessus</taxon>
    </lineage>
</organism>
<dbReference type="EMBL" id="JAOF01000001">
    <property type="protein sequence ID" value="EUA45149.1"/>
    <property type="molecule type" value="Genomic_DNA"/>
</dbReference>
<evidence type="ECO:0000313" key="1">
    <source>
        <dbReference type="EMBL" id="EUA45149.1"/>
    </source>
</evidence>
<dbReference type="Proteomes" id="UP000020103">
    <property type="component" value="Unassembled WGS sequence"/>
</dbReference>
<protein>
    <submittedName>
        <fullName evidence="1">Uncharacterized protein</fullName>
    </submittedName>
</protein>
<gene>
    <name evidence="1" type="ORF">I543_2207</name>
</gene>
<evidence type="ECO:0000313" key="2">
    <source>
        <dbReference type="Proteomes" id="UP000020103"/>
    </source>
</evidence>
<comment type="caution">
    <text evidence="1">The sequence shown here is derived from an EMBL/GenBank/DDBJ whole genome shotgun (WGS) entry which is preliminary data.</text>
</comment>
<reference evidence="1 2" key="1">
    <citation type="submission" date="2013-12" db="EMBL/GenBank/DDBJ databases">
        <authorList>
            <person name="Madinger N."/>
            <person name="Lenaerts A."/>
            <person name="Ordway D."/>
            <person name="DeGroote M.A."/>
            <person name="Parker T."/>
            <person name="Sizemore C."/>
            <person name="Tallon L.J."/>
            <person name="Sadzewicz L.K."/>
            <person name="Sengamalay N."/>
            <person name="Fraser C.M."/>
            <person name="Hine E."/>
            <person name="Shefchek K.A."/>
            <person name="Das S.P."/>
            <person name="Tettelin H."/>
        </authorList>
    </citation>
    <scope>NUCLEOTIDE SEQUENCE [LARGE SCALE GENOMIC DNA]</scope>
    <source>
        <strain evidence="1 2">21</strain>
    </source>
</reference>